<evidence type="ECO:0000313" key="3">
    <source>
        <dbReference type="Proteomes" id="UP000829685"/>
    </source>
</evidence>
<feature type="compositionally biased region" description="Acidic residues" evidence="1">
    <location>
        <begin position="24"/>
        <end position="40"/>
    </location>
</feature>
<dbReference type="AlphaFoldDB" id="A0A9Q0AVL1"/>
<gene>
    <name evidence="2" type="ORF">JX265_001126</name>
</gene>
<comment type="caution">
    <text evidence="2">The sequence shown here is derived from an EMBL/GenBank/DDBJ whole genome shotgun (WGS) entry which is preliminary data.</text>
</comment>
<feature type="compositionally biased region" description="Polar residues" evidence="1">
    <location>
        <begin position="53"/>
        <end position="67"/>
    </location>
</feature>
<sequence>MSPATTRRTACQGAEAQYAAPEPSDNDDDAGSSSSEDDDGIPAISPHKRAANARTNEPTLSLRPSSTNKRHIEGEASHQERNAKRQKPGENERAGALRQPSNASYPTPDSARSAKGAPATDKASSVGSILNSIEDDDYHAVAPGVLDMVNGMVSATVRHSSPGQQLRREEAYIDDDEDRVVSDLDIDAGYESEDQGEDEESEVVEGSRSPELDDRDLGVGPFSDEVTQQIHHEAAQNQEYDRLARMDQGNISLAQKNTGETPTDSADPRGHGDHTRQSAELPPIDPYEIPDSPSEGDSNHISSESSNLGRLRSPDSAVQTAIRRDQSDSIEEEVKSGRTPGQSNARVNREEVDDFEDPALPPLSQLRAQLHIRDTQPQGSRTIAVSDLELEVDRANKRTILRKGPKLHSRTTSDHTPEDVGVSEFTAEVVLSSDDNEDDDVGGIKRQFAEDLRAFRAKQVVLDDDSAFVDAPLTAPSATISLPDNKLRSACNLMTRLGWSAISKDWEEKLTLSYRPGTAAARQLVHYLKKFERFCVMVSLATGISGKNKFVGEHQDLLKYLFTKIDACIDLIRSEQLSFAPSTRSRQPDPETRKDITRDLIRLVIPLLIRVLGEAWAVGGDELSFTECTLQLLSKLVGWTRKLYAPLMREIQIRPFVEQAPNRQRRSIQGKIDQESRNALGPILDQLHELLKEAPSCLQQVEEDEAELERLRQHSLLKAAKLKAAREREAAREEEAKRLQNLNVVRAIRGEPRLPPTRTIQPMQWRHEEEVCLCNKLKEAFNYDPPRLPDLTLIAAMVGHGRPDTKAKAGDLLTQMLRTVYPHRSRRDIQSQVDGLIRRWA</sequence>
<feature type="region of interest" description="Disordered" evidence="1">
    <location>
        <begin position="1"/>
        <end position="125"/>
    </location>
</feature>
<feature type="compositionally biased region" description="Acidic residues" evidence="1">
    <location>
        <begin position="172"/>
        <end position="203"/>
    </location>
</feature>
<feature type="compositionally biased region" description="Basic and acidic residues" evidence="1">
    <location>
        <begin position="230"/>
        <end position="245"/>
    </location>
</feature>
<accession>A0A9Q0AVL1</accession>
<name>A0A9Q0AVL1_9PEZI</name>
<evidence type="ECO:0000256" key="1">
    <source>
        <dbReference type="SAM" id="MobiDB-lite"/>
    </source>
</evidence>
<dbReference type="EMBL" id="JAFIMR010000002">
    <property type="protein sequence ID" value="KAI1880886.1"/>
    <property type="molecule type" value="Genomic_DNA"/>
</dbReference>
<feature type="compositionally biased region" description="Basic and acidic residues" evidence="1">
    <location>
        <begin position="266"/>
        <end position="277"/>
    </location>
</feature>
<reference evidence="2" key="1">
    <citation type="submission" date="2021-03" db="EMBL/GenBank/DDBJ databases">
        <title>Revisited historic fungal species revealed as producer of novel bioactive compounds through whole genome sequencing and comparative genomics.</title>
        <authorList>
            <person name="Vignolle G.A."/>
            <person name="Hochenegger N."/>
            <person name="Mach R.L."/>
            <person name="Mach-Aigner A.R."/>
            <person name="Javad Rahimi M."/>
            <person name="Salim K.A."/>
            <person name="Chan C.M."/>
            <person name="Lim L.B.L."/>
            <person name="Cai F."/>
            <person name="Druzhinina I.S."/>
            <person name="U'Ren J.M."/>
            <person name="Derntl C."/>
        </authorList>
    </citation>
    <scope>NUCLEOTIDE SEQUENCE</scope>
    <source>
        <strain evidence="2">TUCIM 5799</strain>
    </source>
</reference>
<feature type="region of interest" description="Disordered" evidence="1">
    <location>
        <begin position="157"/>
        <end position="357"/>
    </location>
</feature>
<feature type="compositionally biased region" description="Polar residues" evidence="1">
    <location>
        <begin position="295"/>
        <end position="308"/>
    </location>
</feature>
<proteinExistence type="predicted"/>
<feature type="compositionally biased region" description="Basic and acidic residues" evidence="1">
    <location>
        <begin position="208"/>
        <end position="217"/>
    </location>
</feature>
<organism evidence="2 3">
    <name type="scientific">Neoarthrinium moseri</name>
    <dbReference type="NCBI Taxonomy" id="1658444"/>
    <lineage>
        <taxon>Eukaryota</taxon>
        <taxon>Fungi</taxon>
        <taxon>Dikarya</taxon>
        <taxon>Ascomycota</taxon>
        <taxon>Pezizomycotina</taxon>
        <taxon>Sordariomycetes</taxon>
        <taxon>Xylariomycetidae</taxon>
        <taxon>Amphisphaeriales</taxon>
        <taxon>Apiosporaceae</taxon>
        <taxon>Neoarthrinium</taxon>
    </lineage>
</organism>
<protein>
    <submittedName>
        <fullName evidence="2">Uncharacterized protein</fullName>
    </submittedName>
</protein>
<evidence type="ECO:0000313" key="2">
    <source>
        <dbReference type="EMBL" id="KAI1880886.1"/>
    </source>
</evidence>
<feature type="compositionally biased region" description="Polar residues" evidence="1">
    <location>
        <begin position="249"/>
        <end position="264"/>
    </location>
</feature>
<feature type="compositionally biased region" description="Basic and acidic residues" evidence="1">
    <location>
        <begin position="70"/>
        <end position="95"/>
    </location>
</feature>
<keyword evidence="3" id="KW-1185">Reference proteome</keyword>
<dbReference type="Proteomes" id="UP000829685">
    <property type="component" value="Unassembled WGS sequence"/>
</dbReference>
<feature type="compositionally biased region" description="Basic and acidic residues" evidence="1">
    <location>
        <begin position="322"/>
        <end position="336"/>
    </location>
</feature>